<sequence>MTLDWDTCDRCIWNRESTPRSLKILRWRTVLRLWNNHRHLQRLYQNPSRGDGAGSPSYLQCETCFSLVAHCTSCKIFASVQTFHRTRTQTCISIASSNVESGGGIYKLRTKILKSVAARNEDKHQGLWGHEGAFGLKDHGPLLKTLLDKMKAG</sequence>
<protein>
    <submittedName>
        <fullName evidence="1">Uncharacterized protein</fullName>
    </submittedName>
</protein>
<dbReference type="EMBL" id="UZAU01000679">
    <property type="status" value="NOT_ANNOTATED_CDS"/>
    <property type="molecule type" value="Genomic_DNA"/>
</dbReference>
<evidence type="ECO:0000313" key="1">
    <source>
        <dbReference type="EnsemblPlants" id="cds.evm.model.08.125"/>
    </source>
</evidence>
<organism evidence="1 2">
    <name type="scientific">Cannabis sativa</name>
    <name type="common">Hemp</name>
    <name type="synonym">Marijuana</name>
    <dbReference type="NCBI Taxonomy" id="3483"/>
    <lineage>
        <taxon>Eukaryota</taxon>
        <taxon>Viridiplantae</taxon>
        <taxon>Streptophyta</taxon>
        <taxon>Embryophyta</taxon>
        <taxon>Tracheophyta</taxon>
        <taxon>Spermatophyta</taxon>
        <taxon>Magnoliopsida</taxon>
        <taxon>eudicotyledons</taxon>
        <taxon>Gunneridae</taxon>
        <taxon>Pentapetalae</taxon>
        <taxon>rosids</taxon>
        <taxon>fabids</taxon>
        <taxon>Rosales</taxon>
        <taxon>Cannabaceae</taxon>
        <taxon>Cannabis</taxon>
    </lineage>
</organism>
<reference evidence="1" key="2">
    <citation type="submission" date="2021-03" db="UniProtKB">
        <authorList>
            <consortium name="EnsemblPlants"/>
        </authorList>
    </citation>
    <scope>IDENTIFICATION</scope>
</reference>
<keyword evidence="2" id="KW-1185">Reference proteome</keyword>
<dbReference type="Proteomes" id="UP000596661">
    <property type="component" value="Chromosome 8"/>
</dbReference>
<proteinExistence type="predicted"/>
<name>A0A803Q833_CANSA</name>
<dbReference type="EnsemblPlants" id="evm.model.08.125">
    <property type="protein sequence ID" value="cds.evm.model.08.125"/>
    <property type="gene ID" value="evm.TU.08.125"/>
</dbReference>
<evidence type="ECO:0000313" key="2">
    <source>
        <dbReference type="Proteomes" id="UP000596661"/>
    </source>
</evidence>
<accession>A0A803Q833</accession>
<reference evidence="1" key="1">
    <citation type="submission" date="2018-11" db="EMBL/GenBank/DDBJ databases">
        <authorList>
            <person name="Grassa J C."/>
        </authorList>
    </citation>
    <scope>NUCLEOTIDE SEQUENCE [LARGE SCALE GENOMIC DNA]</scope>
</reference>
<dbReference type="Gramene" id="evm.model.08.125">
    <property type="protein sequence ID" value="cds.evm.model.08.125"/>
    <property type="gene ID" value="evm.TU.08.125"/>
</dbReference>
<dbReference type="AlphaFoldDB" id="A0A803Q833"/>